<evidence type="ECO:0000259" key="10">
    <source>
        <dbReference type="Pfam" id="PF14681"/>
    </source>
</evidence>
<sequence length="210" mass="23456">MENLTIIEHPVLQHKLTLLRNKQTKSCEFRRLLNEISGLLAYESTRDLELQAADIETPLEKMQGREVKEPPIIVSIMRAGNGMLDGLLTMLPFAGAGHIGIYRDRFIQNTVEYYFRLPKTSAGKQVLLADPLLATGDTAIACIDRLKQYGVSQITMLCVLVSEQGINKLYHFHPDVRVIALSKERDLNADGHLLPGVGDAGDRLYKTKDA</sequence>
<reference evidence="11 12" key="2">
    <citation type="journal article" date="2022" name="Mar. Drugs">
        <title>Bioassay-Guided Fractionation Leads to the Detection of Cholic Acid Generated by the Rare Thalassomonas sp.</title>
        <authorList>
            <person name="Pheiffer F."/>
            <person name="Schneider Y.K."/>
            <person name="Hansen E.H."/>
            <person name="Andersen J.H."/>
            <person name="Isaksson J."/>
            <person name="Busche T."/>
            <person name="R C."/>
            <person name="Kalinowski J."/>
            <person name="Zyl L.V."/>
            <person name="Trindade M."/>
        </authorList>
    </citation>
    <scope>NUCLEOTIDE SEQUENCE [LARGE SCALE GENOMIC DNA]</scope>
    <source>
        <strain evidence="11 12">XOM25</strain>
    </source>
</reference>
<keyword evidence="6 11" id="KW-0328">Glycosyltransferase</keyword>
<dbReference type="GO" id="GO:0005525">
    <property type="term" value="F:GTP binding"/>
    <property type="evidence" value="ECO:0007669"/>
    <property type="project" value="UniProtKB-KW"/>
</dbReference>
<keyword evidence="5" id="KW-0021">Allosteric enzyme</keyword>
<comment type="cofactor">
    <cofactor evidence="1">
        <name>Mg(2+)</name>
        <dbReference type="ChEBI" id="CHEBI:18420"/>
    </cofactor>
</comment>
<evidence type="ECO:0000256" key="5">
    <source>
        <dbReference type="ARBA" id="ARBA00022533"/>
    </source>
</evidence>
<dbReference type="GO" id="GO:0004845">
    <property type="term" value="F:uracil phosphoribosyltransferase activity"/>
    <property type="evidence" value="ECO:0007669"/>
    <property type="project" value="UniProtKB-EC"/>
</dbReference>
<dbReference type="NCBIfam" id="NF001097">
    <property type="entry name" value="PRK00129.1"/>
    <property type="match status" value="1"/>
</dbReference>
<dbReference type="InterPro" id="IPR050054">
    <property type="entry name" value="UPRTase/APRTase"/>
</dbReference>
<evidence type="ECO:0000256" key="7">
    <source>
        <dbReference type="ARBA" id="ARBA00022679"/>
    </source>
</evidence>
<dbReference type="SUPFAM" id="SSF53271">
    <property type="entry name" value="PRTase-like"/>
    <property type="match status" value="1"/>
</dbReference>
<gene>
    <name evidence="11" type="primary">upp</name>
    <name evidence="11" type="ORF">SG34_030695</name>
</gene>
<dbReference type="PANTHER" id="PTHR32315:SF4">
    <property type="entry name" value="URACIL PHOSPHORIBOSYLTRANSFERASE, CHLOROPLASTIC"/>
    <property type="match status" value="1"/>
</dbReference>
<comment type="pathway">
    <text evidence="2">Pyrimidine metabolism; UMP biosynthesis via salvage pathway; UMP from uracil: step 1/1.</text>
</comment>
<dbReference type="Gene3D" id="3.40.50.2020">
    <property type="match status" value="1"/>
</dbReference>
<dbReference type="KEGG" id="tvd:SG34_030695"/>
<evidence type="ECO:0000256" key="8">
    <source>
        <dbReference type="ARBA" id="ARBA00022741"/>
    </source>
</evidence>
<evidence type="ECO:0000256" key="2">
    <source>
        <dbReference type="ARBA" id="ARBA00005180"/>
    </source>
</evidence>
<dbReference type="Proteomes" id="UP000032352">
    <property type="component" value="Chromosome pTvir"/>
</dbReference>
<organism evidence="11 12">
    <name type="scientific">Thalassomonas viridans</name>
    <dbReference type="NCBI Taxonomy" id="137584"/>
    <lineage>
        <taxon>Bacteria</taxon>
        <taxon>Pseudomonadati</taxon>
        <taxon>Pseudomonadota</taxon>
        <taxon>Gammaproteobacteria</taxon>
        <taxon>Alteromonadales</taxon>
        <taxon>Colwelliaceae</taxon>
        <taxon>Thalassomonas</taxon>
    </lineage>
</organism>
<dbReference type="EC" id="2.4.2.9" evidence="4"/>
<evidence type="ECO:0000313" key="12">
    <source>
        <dbReference type="Proteomes" id="UP000032352"/>
    </source>
</evidence>
<dbReference type="PANTHER" id="PTHR32315">
    <property type="entry name" value="ADENINE PHOSPHORIBOSYLTRANSFERASE"/>
    <property type="match status" value="1"/>
</dbReference>
<comment type="similarity">
    <text evidence="3">Belongs to the UPRTase family.</text>
</comment>
<evidence type="ECO:0000313" key="11">
    <source>
        <dbReference type="EMBL" id="WDE09137.1"/>
    </source>
</evidence>
<reference evidence="11 12" key="1">
    <citation type="journal article" date="2015" name="Genome Announc.">
        <title>Draft Genome Sequences of Marine Isolates of Thalassomonas viridans and Thalassomonas actiniarum.</title>
        <authorList>
            <person name="Olonade I."/>
            <person name="van Zyl L.J."/>
            <person name="Trindade M."/>
        </authorList>
    </citation>
    <scope>NUCLEOTIDE SEQUENCE [LARGE SCALE GENOMIC DNA]</scope>
    <source>
        <strain evidence="11 12">XOM25</strain>
    </source>
</reference>
<dbReference type="AlphaFoldDB" id="A0AAE9ZFY4"/>
<evidence type="ECO:0000256" key="9">
    <source>
        <dbReference type="ARBA" id="ARBA00023134"/>
    </source>
</evidence>
<evidence type="ECO:0000256" key="6">
    <source>
        <dbReference type="ARBA" id="ARBA00022676"/>
    </source>
</evidence>
<dbReference type="EMBL" id="CP059734">
    <property type="protein sequence ID" value="WDE09137.1"/>
    <property type="molecule type" value="Genomic_DNA"/>
</dbReference>
<keyword evidence="12" id="KW-1185">Reference proteome</keyword>
<keyword evidence="8" id="KW-0547">Nucleotide-binding</keyword>
<keyword evidence="7 11" id="KW-0808">Transferase</keyword>
<dbReference type="RefSeq" id="WP_044841282.1">
    <property type="nucleotide sequence ID" value="NZ_CP059734.1"/>
</dbReference>
<protein>
    <recommendedName>
        <fullName evidence="4">uracil phosphoribosyltransferase</fullName>
        <ecNumber evidence="4">2.4.2.9</ecNumber>
    </recommendedName>
</protein>
<dbReference type="Pfam" id="PF14681">
    <property type="entry name" value="UPRTase"/>
    <property type="match status" value="1"/>
</dbReference>
<feature type="domain" description="Phosphoribosyltransferase" evidence="10">
    <location>
        <begin position="7"/>
        <end position="207"/>
    </location>
</feature>
<evidence type="ECO:0000256" key="1">
    <source>
        <dbReference type="ARBA" id="ARBA00001946"/>
    </source>
</evidence>
<evidence type="ECO:0000256" key="4">
    <source>
        <dbReference type="ARBA" id="ARBA00011894"/>
    </source>
</evidence>
<dbReference type="CDD" id="cd06223">
    <property type="entry name" value="PRTases_typeI"/>
    <property type="match status" value="1"/>
</dbReference>
<proteinExistence type="inferred from homology"/>
<evidence type="ECO:0000256" key="3">
    <source>
        <dbReference type="ARBA" id="ARBA00009516"/>
    </source>
</evidence>
<keyword evidence="9" id="KW-0342">GTP-binding</keyword>
<dbReference type="InterPro" id="IPR029057">
    <property type="entry name" value="PRTase-like"/>
</dbReference>
<accession>A0AAE9ZFY4</accession>
<name>A0AAE9ZFY4_9GAMM</name>
<dbReference type="InterPro" id="IPR000836">
    <property type="entry name" value="PRTase_dom"/>
</dbReference>